<feature type="transmembrane region" description="Helical" evidence="8">
    <location>
        <begin position="6"/>
        <end position="24"/>
    </location>
</feature>
<dbReference type="NCBIfam" id="NF005086">
    <property type="entry name" value="PRK06521.1"/>
    <property type="match status" value="1"/>
</dbReference>
<feature type="transmembrane region" description="Helical" evidence="8">
    <location>
        <begin position="242"/>
        <end position="263"/>
    </location>
</feature>
<evidence type="ECO:0000256" key="8">
    <source>
        <dbReference type="SAM" id="Phobius"/>
    </source>
</evidence>
<evidence type="ECO:0000259" key="9">
    <source>
        <dbReference type="Pfam" id="PF00361"/>
    </source>
</evidence>
<dbReference type="PANTHER" id="PTHR42682:SF3">
    <property type="entry name" value="FORMATE HYDROGENLYASE SUBUNIT 3-RELATED"/>
    <property type="match status" value="1"/>
</dbReference>
<evidence type="ECO:0000256" key="3">
    <source>
        <dbReference type="ARBA" id="ARBA00022692"/>
    </source>
</evidence>
<keyword evidence="6 8" id="KW-0472">Membrane</keyword>
<dbReference type="Proteomes" id="UP000824988">
    <property type="component" value="Chromosome"/>
</dbReference>
<dbReference type="GO" id="GO:0016491">
    <property type="term" value="F:oxidoreductase activity"/>
    <property type="evidence" value="ECO:0007669"/>
    <property type="project" value="UniProtKB-KW"/>
</dbReference>
<feature type="transmembrane region" description="Helical" evidence="8">
    <location>
        <begin position="36"/>
        <end position="65"/>
    </location>
</feature>
<protein>
    <submittedName>
        <fullName evidence="10">Hydrogenase 4 subunit B</fullName>
    </submittedName>
</protein>
<dbReference type="PANTHER" id="PTHR42682">
    <property type="entry name" value="HYDROGENASE-4 COMPONENT F"/>
    <property type="match status" value="1"/>
</dbReference>
<keyword evidence="4 8" id="KW-1133">Transmembrane helix</keyword>
<sequence>MSLFLAEMSVLAALLSSLVALAAGRRIGRTAPFACLGLSGAAALLAGVEALSGGASVTAVLPFGLPWLPWHLRLDPLAGFFLCVLGVPLIAASLFGPGYARELQHGKSPLSVLGLFTGLFVAGMELVLLADDAFFFVIVWELMSVASYFLVAFQHEHSANRRAAFLYLLMAEIGAIAIILAFGVLAGFAGGLTFDAMRGVALAPAWASLAFTLALIGFGMKAGLVPLHAWLPEAHPVAPSHISALMSGVMLKVAVYGFVRFVFDLLPATFWQWGVVVLAIGAGSAVLGILYALQQQNLKRMLAYSSVENVGIIFMALGLSLIFRGGGQTQLGALALLAALLHCFNHALFKSLLFLGAGAVLHQAKEHSLELMGGLIHRMPKLAAVFLVGCLSASALPFFNGFVSEWLIFQAALQAGVLGSGVLRSVIPAASAVLALTSALAAAAFVQVYGVAFLGLPRSHHAARAREVHHRGMLLGPALLAACCVAFGIFPYPLINALGTVTGLLTGEHLPQASALGWLWLTPVSPEVSSYSPPLLLLGAVAVGWLCYYALYRRGGPEPRRAEPWDCGFGGLNARMQYTAAAFSMPIRRIFQPVFDVEERVDTHSDGPGRWHVTGLAYHLQVADRAWNALYEPFGQGVTRLARWVGRIQTGSVRTYLAYSFFTLLVLLWLIS</sequence>
<feature type="transmembrane region" description="Helical" evidence="8">
    <location>
        <begin position="110"/>
        <end position="128"/>
    </location>
</feature>
<dbReference type="AlphaFoldDB" id="A0A8D4VNF8"/>
<gene>
    <name evidence="10" type="primary">hyfB</name>
    <name evidence="10" type="ORF">MoryE10_20290</name>
</gene>
<reference evidence="10" key="1">
    <citation type="submission" date="2019-06" db="EMBL/GenBank/DDBJ databases">
        <title>Complete genome sequence of Methylogaea oryzae strain JCM16910.</title>
        <authorList>
            <person name="Asakawa S."/>
        </authorList>
    </citation>
    <scope>NUCLEOTIDE SEQUENCE</scope>
    <source>
        <strain evidence="10">E10</strain>
    </source>
</reference>
<feature type="transmembrane region" description="Helical" evidence="8">
    <location>
        <begin position="134"/>
        <end position="153"/>
    </location>
</feature>
<feature type="transmembrane region" description="Helical" evidence="8">
    <location>
        <begin position="269"/>
        <end position="293"/>
    </location>
</feature>
<feature type="transmembrane region" description="Helical" evidence="8">
    <location>
        <begin position="429"/>
        <end position="454"/>
    </location>
</feature>
<feature type="transmembrane region" description="Helical" evidence="8">
    <location>
        <begin position="165"/>
        <end position="189"/>
    </location>
</feature>
<feature type="transmembrane region" description="Helical" evidence="8">
    <location>
        <begin position="531"/>
        <end position="551"/>
    </location>
</feature>
<feature type="transmembrane region" description="Helical" evidence="8">
    <location>
        <begin position="474"/>
        <end position="495"/>
    </location>
</feature>
<comment type="subcellular location">
    <subcellularLocation>
        <location evidence="1">Cell membrane</location>
        <topology evidence="1">Multi-pass membrane protein</topology>
    </subcellularLocation>
    <subcellularLocation>
        <location evidence="7">Membrane</location>
        <topology evidence="7">Multi-pass membrane protein</topology>
    </subcellularLocation>
</comment>
<feature type="transmembrane region" description="Helical" evidence="8">
    <location>
        <begin position="209"/>
        <end position="230"/>
    </location>
</feature>
<dbReference type="InterPro" id="IPR052175">
    <property type="entry name" value="ComplexI-like_HydComp"/>
</dbReference>
<keyword evidence="3 7" id="KW-0812">Transmembrane</keyword>
<proteinExistence type="predicted"/>
<feature type="transmembrane region" description="Helical" evidence="8">
    <location>
        <begin position="77"/>
        <end position="98"/>
    </location>
</feature>
<feature type="transmembrane region" description="Helical" evidence="8">
    <location>
        <begin position="653"/>
        <end position="671"/>
    </location>
</feature>
<organism evidence="10 11">
    <name type="scientific">Methylogaea oryzae</name>
    <dbReference type="NCBI Taxonomy" id="1295382"/>
    <lineage>
        <taxon>Bacteria</taxon>
        <taxon>Pseudomonadati</taxon>
        <taxon>Pseudomonadota</taxon>
        <taxon>Gammaproteobacteria</taxon>
        <taxon>Methylococcales</taxon>
        <taxon>Methylococcaceae</taxon>
        <taxon>Methylogaea</taxon>
    </lineage>
</organism>
<feature type="domain" description="NADH:quinone oxidoreductase/Mrp antiporter transmembrane" evidence="9">
    <location>
        <begin position="130"/>
        <end position="417"/>
    </location>
</feature>
<keyword evidence="5" id="KW-0560">Oxidoreductase</keyword>
<evidence type="ECO:0000256" key="2">
    <source>
        <dbReference type="ARBA" id="ARBA00022475"/>
    </source>
</evidence>
<evidence type="ECO:0000256" key="5">
    <source>
        <dbReference type="ARBA" id="ARBA00023002"/>
    </source>
</evidence>
<feature type="transmembrane region" description="Helical" evidence="8">
    <location>
        <begin position="302"/>
        <end position="323"/>
    </location>
</feature>
<evidence type="ECO:0000256" key="4">
    <source>
        <dbReference type="ARBA" id="ARBA00022989"/>
    </source>
</evidence>
<evidence type="ECO:0000256" key="6">
    <source>
        <dbReference type="ARBA" id="ARBA00023136"/>
    </source>
</evidence>
<evidence type="ECO:0000313" key="10">
    <source>
        <dbReference type="EMBL" id="BBL71423.1"/>
    </source>
</evidence>
<name>A0A8D4VNF8_9GAMM</name>
<keyword evidence="2" id="KW-1003">Cell membrane</keyword>
<feature type="transmembrane region" description="Helical" evidence="8">
    <location>
        <begin position="382"/>
        <end position="409"/>
    </location>
</feature>
<keyword evidence="11" id="KW-1185">Reference proteome</keyword>
<evidence type="ECO:0000313" key="11">
    <source>
        <dbReference type="Proteomes" id="UP000824988"/>
    </source>
</evidence>
<evidence type="ECO:0000256" key="7">
    <source>
        <dbReference type="RuleBase" id="RU000320"/>
    </source>
</evidence>
<accession>A0A8D4VNF8</accession>
<dbReference type="GO" id="GO:0005886">
    <property type="term" value="C:plasma membrane"/>
    <property type="evidence" value="ECO:0007669"/>
    <property type="project" value="UniProtKB-SubCell"/>
</dbReference>
<dbReference type="InterPro" id="IPR001750">
    <property type="entry name" value="ND/Mrp_TM"/>
</dbReference>
<dbReference type="KEGG" id="moz:MoryE10_20290"/>
<dbReference type="Pfam" id="PF00361">
    <property type="entry name" value="Proton_antipo_M"/>
    <property type="match status" value="1"/>
</dbReference>
<dbReference type="EMBL" id="AP019782">
    <property type="protein sequence ID" value="BBL71423.1"/>
    <property type="molecule type" value="Genomic_DNA"/>
</dbReference>
<dbReference type="RefSeq" id="WP_221046976.1">
    <property type="nucleotide sequence ID" value="NZ_AP019782.1"/>
</dbReference>
<feature type="transmembrane region" description="Helical" evidence="8">
    <location>
        <begin position="335"/>
        <end position="361"/>
    </location>
</feature>
<evidence type="ECO:0000256" key="1">
    <source>
        <dbReference type="ARBA" id="ARBA00004651"/>
    </source>
</evidence>